<evidence type="ECO:0000313" key="4">
    <source>
        <dbReference type="Proteomes" id="UP001180020"/>
    </source>
</evidence>
<sequence>MRRWSVGGNPDASGGGTRVSSRMSMVPKTRRWEEAGMPVRSKRRRLRVSSKMEGEEEKERHHVWYYAVAISSSFVEEPKTPHSLLRHLFPSKAGGTPAWLDPIGLPDEKSRCCGFCENPLQFLLQVYAPIAEKESAFHRTVFVFMCTSMACLLRDQHEQWRRGSERPLRSVKVFRCQLPRLNRFYPSEAPKEDGIGRSLVPGDRKEWLIVYIFLAFYEFALVSQYVMHWRSGHKADCQQAIISSGSSDHIYNNGRQALEGINTEYEIICEDECPDMVDDDGSSTSLVCKDANVNEVYQSLSKSFEVEDDKKRWASFQERVIRAPEQVLRSFGFDSRNL</sequence>
<dbReference type="PANTHER" id="PTHR12298">
    <property type="entry name" value="PCDC2 PROGRAMMED CELL DEATH PROTEIN 2 -RELATED"/>
    <property type="match status" value="1"/>
</dbReference>
<organism evidence="3 4">
    <name type="scientific">Acorus calamus</name>
    <name type="common">Sweet flag</name>
    <dbReference type="NCBI Taxonomy" id="4465"/>
    <lineage>
        <taxon>Eukaryota</taxon>
        <taxon>Viridiplantae</taxon>
        <taxon>Streptophyta</taxon>
        <taxon>Embryophyta</taxon>
        <taxon>Tracheophyta</taxon>
        <taxon>Spermatophyta</taxon>
        <taxon>Magnoliopsida</taxon>
        <taxon>Liliopsida</taxon>
        <taxon>Acoraceae</taxon>
        <taxon>Acorus</taxon>
    </lineage>
</organism>
<proteinExistence type="predicted"/>
<feature type="transmembrane region" description="Helical" evidence="2">
    <location>
        <begin position="207"/>
        <end position="227"/>
    </location>
</feature>
<gene>
    <name evidence="3" type="ORF">QJS10_CPB21g01802</name>
</gene>
<feature type="region of interest" description="Disordered" evidence="1">
    <location>
        <begin position="1"/>
        <end position="38"/>
    </location>
</feature>
<keyword evidence="4" id="KW-1185">Reference proteome</keyword>
<evidence type="ECO:0000256" key="2">
    <source>
        <dbReference type="SAM" id="Phobius"/>
    </source>
</evidence>
<keyword evidence="2" id="KW-0472">Membrane</keyword>
<evidence type="ECO:0000313" key="3">
    <source>
        <dbReference type="EMBL" id="KAK1283220.1"/>
    </source>
</evidence>
<dbReference type="AlphaFoldDB" id="A0AAV9C3C5"/>
<name>A0AAV9C3C5_ACOCL</name>
<keyword evidence="2" id="KW-0812">Transmembrane</keyword>
<protein>
    <recommendedName>
        <fullName evidence="5">Programmed cell death protein 2 C-terminal domain-containing protein</fullName>
    </recommendedName>
</protein>
<reference evidence="3" key="1">
    <citation type="journal article" date="2023" name="Nat. Commun.">
        <title>Diploid and tetraploid genomes of Acorus and the evolution of monocots.</title>
        <authorList>
            <person name="Ma L."/>
            <person name="Liu K.W."/>
            <person name="Li Z."/>
            <person name="Hsiao Y.Y."/>
            <person name="Qi Y."/>
            <person name="Fu T."/>
            <person name="Tang G.D."/>
            <person name="Zhang D."/>
            <person name="Sun W.H."/>
            <person name="Liu D.K."/>
            <person name="Li Y."/>
            <person name="Chen G.Z."/>
            <person name="Liu X.D."/>
            <person name="Liao X.Y."/>
            <person name="Jiang Y.T."/>
            <person name="Yu X."/>
            <person name="Hao Y."/>
            <person name="Huang J."/>
            <person name="Zhao X.W."/>
            <person name="Ke S."/>
            <person name="Chen Y.Y."/>
            <person name="Wu W.L."/>
            <person name="Hsu J.L."/>
            <person name="Lin Y.F."/>
            <person name="Huang M.D."/>
            <person name="Li C.Y."/>
            <person name="Huang L."/>
            <person name="Wang Z.W."/>
            <person name="Zhao X."/>
            <person name="Zhong W.Y."/>
            <person name="Peng D.H."/>
            <person name="Ahmad S."/>
            <person name="Lan S."/>
            <person name="Zhang J.S."/>
            <person name="Tsai W.C."/>
            <person name="Van de Peer Y."/>
            <person name="Liu Z.J."/>
        </authorList>
    </citation>
    <scope>NUCLEOTIDE SEQUENCE</scope>
    <source>
        <strain evidence="3">CP</strain>
    </source>
</reference>
<dbReference type="Proteomes" id="UP001180020">
    <property type="component" value="Unassembled WGS sequence"/>
</dbReference>
<keyword evidence="2" id="KW-1133">Transmembrane helix</keyword>
<reference evidence="3" key="2">
    <citation type="submission" date="2023-06" db="EMBL/GenBank/DDBJ databases">
        <authorList>
            <person name="Ma L."/>
            <person name="Liu K.-W."/>
            <person name="Li Z."/>
            <person name="Hsiao Y.-Y."/>
            <person name="Qi Y."/>
            <person name="Fu T."/>
            <person name="Tang G."/>
            <person name="Zhang D."/>
            <person name="Sun W.-H."/>
            <person name="Liu D.-K."/>
            <person name="Li Y."/>
            <person name="Chen G.-Z."/>
            <person name="Liu X.-D."/>
            <person name="Liao X.-Y."/>
            <person name="Jiang Y.-T."/>
            <person name="Yu X."/>
            <person name="Hao Y."/>
            <person name="Huang J."/>
            <person name="Zhao X.-W."/>
            <person name="Ke S."/>
            <person name="Chen Y.-Y."/>
            <person name="Wu W.-L."/>
            <person name="Hsu J.-L."/>
            <person name="Lin Y.-F."/>
            <person name="Huang M.-D."/>
            <person name="Li C.-Y."/>
            <person name="Huang L."/>
            <person name="Wang Z.-W."/>
            <person name="Zhao X."/>
            <person name="Zhong W.-Y."/>
            <person name="Peng D.-H."/>
            <person name="Ahmad S."/>
            <person name="Lan S."/>
            <person name="Zhang J.-S."/>
            <person name="Tsai W.-C."/>
            <person name="Van De Peer Y."/>
            <person name="Liu Z.-J."/>
        </authorList>
    </citation>
    <scope>NUCLEOTIDE SEQUENCE</scope>
    <source>
        <strain evidence="3">CP</strain>
        <tissue evidence="3">Leaves</tissue>
    </source>
</reference>
<evidence type="ECO:0000256" key="1">
    <source>
        <dbReference type="SAM" id="MobiDB-lite"/>
    </source>
</evidence>
<evidence type="ECO:0008006" key="5">
    <source>
        <dbReference type="Google" id="ProtNLM"/>
    </source>
</evidence>
<dbReference type="EMBL" id="JAUJYO010000021">
    <property type="protein sequence ID" value="KAK1283220.1"/>
    <property type="molecule type" value="Genomic_DNA"/>
</dbReference>
<accession>A0AAV9C3C5</accession>
<dbReference type="PANTHER" id="PTHR12298:SF4">
    <property type="entry name" value="PROGRAMMED CELL DEATH PROTEIN 2"/>
    <property type="match status" value="1"/>
</dbReference>
<comment type="caution">
    <text evidence="3">The sequence shown here is derived from an EMBL/GenBank/DDBJ whole genome shotgun (WGS) entry which is preliminary data.</text>
</comment>